<gene>
    <name evidence="2" type="ORF">JWR99_22090</name>
</gene>
<dbReference type="PIRSF" id="PIRSF015875">
    <property type="entry name" value="UCP015875"/>
    <property type="match status" value="1"/>
</dbReference>
<feature type="transmembrane region" description="Helical" evidence="1">
    <location>
        <begin position="53"/>
        <end position="74"/>
    </location>
</feature>
<reference evidence="2 3" key="2">
    <citation type="journal article" date="2023" name="Plant Pathol.">
        <title>Dismantling and reorganizing Pseudomonas marginalis sensu#lato.</title>
        <authorList>
            <person name="Sawada H."/>
            <person name="Fujikawa T."/>
            <person name="Satou M."/>
        </authorList>
    </citation>
    <scope>NUCLEOTIDE SEQUENCE [LARGE SCALE GENOMIC DNA]</scope>
    <source>
        <strain evidence="2 3">MAFF 301381</strain>
    </source>
</reference>
<proteinExistence type="predicted"/>
<dbReference type="EMBL" id="JAFHKJ010000101">
    <property type="protein sequence ID" value="MBN2978484.1"/>
    <property type="molecule type" value="Genomic_DNA"/>
</dbReference>
<keyword evidence="1" id="KW-0472">Membrane</keyword>
<dbReference type="RefSeq" id="WP_078733619.1">
    <property type="nucleotide sequence ID" value="NZ_JAFHKI010000014.1"/>
</dbReference>
<keyword evidence="1" id="KW-1133">Transmembrane helix</keyword>
<accession>A0A9X1C6N5</accession>
<feature type="transmembrane region" description="Helical" evidence="1">
    <location>
        <begin position="86"/>
        <end position="108"/>
    </location>
</feature>
<organism evidence="2 3">
    <name type="scientific">Pseudomonas lactucae</name>
    <dbReference type="NCBI Taxonomy" id="2813360"/>
    <lineage>
        <taxon>Bacteria</taxon>
        <taxon>Pseudomonadati</taxon>
        <taxon>Pseudomonadota</taxon>
        <taxon>Gammaproteobacteria</taxon>
        <taxon>Pseudomonadales</taxon>
        <taxon>Pseudomonadaceae</taxon>
        <taxon>Pseudomonas</taxon>
    </lineage>
</organism>
<evidence type="ECO:0000313" key="3">
    <source>
        <dbReference type="Proteomes" id="UP001154860"/>
    </source>
</evidence>
<reference evidence="2 3" key="1">
    <citation type="journal article" date="2021" name="Int. J. Syst. Evol. Microbiol.">
        <title>Pseudomonas lactucae sp. nov., a pathogen causing bacterial rot of lettuce in Japan.</title>
        <authorList>
            <person name="Sawada H."/>
            <person name="Fujikawa T."/>
            <person name="Satou M."/>
        </authorList>
    </citation>
    <scope>NUCLEOTIDE SEQUENCE [LARGE SCALE GENOMIC DNA]</scope>
    <source>
        <strain evidence="2 3">MAFF 301381</strain>
    </source>
</reference>
<feature type="transmembrane region" description="Helical" evidence="1">
    <location>
        <begin position="6"/>
        <end position="32"/>
    </location>
</feature>
<protein>
    <submittedName>
        <fullName evidence="2">Uncharacterized protein</fullName>
    </submittedName>
</protein>
<keyword evidence="3" id="KW-1185">Reference proteome</keyword>
<evidence type="ECO:0000256" key="1">
    <source>
        <dbReference type="SAM" id="Phobius"/>
    </source>
</evidence>
<keyword evidence="1" id="KW-0812">Transmembrane</keyword>
<evidence type="ECO:0000313" key="2">
    <source>
        <dbReference type="EMBL" id="MBN2978484.1"/>
    </source>
</evidence>
<dbReference type="AlphaFoldDB" id="A0A9X1C6N5"/>
<name>A0A9X1C6N5_9PSED</name>
<dbReference type="InterPro" id="IPR007418">
    <property type="entry name" value="DUF474"/>
</dbReference>
<dbReference type="Proteomes" id="UP001154860">
    <property type="component" value="Unassembled WGS sequence"/>
</dbReference>
<comment type="caution">
    <text evidence="2">The sequence shown here is derived from an EMBL/GenBank/DDBJ whole genome shotgun (WGS) entry which is preliminary data.</text>
</comment>
<sequence length="147" mass="16581">MLYLLFLLAHLFAALIFIGTVFFEVLILGHLHRHLPIRVMVLVEQGVGRRARVLMPWVLLVLFGAGLGMVWLRYLPVLAAPLASSFGTLLALKLTLAASVLAHFLLTMARMRWGTISARYIRLVHLSLFGHMIAIVLLAKSMFYLTW</sequence>
<feature type="transmembrane region" description="Helical" evidence="1">
    <location>
        <begin position="120"/>
        <end position="139"/>
    </location>
</feature>